<dbReference type="SUPFAM" id="SSF55961">
    <property type="entry name" value="Bet v1-like"/>
    <property type="match status" value="1"/>
</dbReference>
<organism evidence="1 2">
    <name type="scientific">Paracoccus methylovorus</name>
    <dbReference type="NCBI Taxonomy" id="2812658"/>
    <lineage>
        <taxon>Bacteria</taxon>
        <taxon>Pseudomonadati</taxon>
        <taxon>Pseudomonadota</taxon>
        <taxon>Alphaproteobacteria</taxon>
        <taxon>Rhodobacterales</taxon>
        <taxon>Paracoccaceae</taxon>
        <taxon>Paracoccus</taxon>
    </lineage>
</organism>
<dbReference type="EMBL" id="CP070371">
    <property type="protein sequence ID" value="QRZ15152.1"/>
    <property type="molecule type" value="Genomic_DNA"/>
</dbReference>
<dbReference type="Proteomes" id="UP000663629">
    <property type="component" value="Chromosome 2"/>
</dbReference>
<dbReference type="Gene3D" id="3.30.530.20">
    <property type="match status" value="1"/>
</dbReference>
<dbReference type="Pfam" id="PF10604">
    <property type="entry name" value="Polyketide_cyc2"/>
    <property type="match status" value="1"/>
</dbReference>
<dbReference type="CDD" id="cd07821">
    <property type="entry name" value="PYR_PYL_RCAR_like"/>
    <property type="match status" value="1"/>
</dbReference>
<dbReference type="RefSeq" id="WP_205296111.1">
    <property type="nucleotide sequence ID" value="NZ_CP070371.1"/>
</dbReference>
<evidence type="ECO:0000313" key="1">
    <source>
        <dbReference type="EMBL" id="QRZ15152.1"/>
    </source>
</evidence>
<reference evidence="1 2" key="1">
    <citation type="submission" date="2021-02" db="EMBL/GenBank/DDBJ databases">
        <title>Paracoccus methylovroum sp.nov., a new methanol and methylamine utilizing methylotrophic denitrifer.</title>
        <authorList>
            <person name="Timsy T."/>
            <person name="Behrendt U."/>
            <person name="Ulrich A."/>
            <person name="Spanner T."/>
            <person name="Foesel B.U."/>
            <person name="Horn M.A."/>
            <person name="Kolb S."/>
        </authorList>
    </citation>
    <scope>NUCLEOTIDE SEQUENCE [LARGE SCALE GENOMIC DNA]</scope>
    <source>
        <strain evidence="1 2">H4-D09</strain>
    </source>
</reference>
<proteinExistence type="predicted"/>
<dbReference type="InterPro" id="IPR023393">
    <property type="entry name" value="START-like_dom_sf"/>
</dbReference>
<name>A0ABX7JLM7_9RHOB</name>
<evidence type="ECO:0000313" key="2">
    <source>
        <dbReference type="Proteomes" id="UP000663629"/>
    </source>
</evidence>
<keyword evidence="2" id="KW-1185">Reference proteome</keyword>
<accession>A0ABX7JLM7</accession>
<protein>
    <submittedName>
        <fullName evidence="1">SRPBCC family protein</fullName>
    </submittedName>
</protein>
<dbReference type="PANTHER" id="PTHR39332:SF7">
    <property type="entry name" value="SRPBCC FAMILY PROTEIN"/>
    <property type="match status" value="1"/>
</dbReference>
<gene>
    <name evidence="1" type="ORF">JWJ88_19685</name>
</gene>
<dbReference type="PANTHER" id="PTHR39332">
    <property type="entry name" value="BLL4707 PROTEIN"/>
    <property type="match status" value="1"/>
</dbReference>
<sequence length="146" mass="16153">MTHHVKATREIPVASADLWQTVRQMTGVEDWYPGLSRESEVLEEDGTEPRRNCLMQDGGVLKERILLRDDLTRTFVYAIDSHPLPAKNVVGTIRIDDIGDGGSHVTWSANMALDLKSADQIAAMVTGMYEAGLASLEAYHRDSQVA</sequence>
<dbReference type="InterPro" id="IPR019587">
    <property type="entry name" value="Polyketide_cyclase/dehydratase"/>
</dbReference>